<keyword evidence="1" id="KW-0862">Zinc</keyword>
<evidence type="ECO:0000313" key="5">
    <source>
        <dbReference type="Proteomes" id="UP000243498"/>
    </source>
</evidence>
<keyword evidence="1" id="KW-0863">Zinc-finger</keyword>
<feature type="compositionally biased region" description="Acidic residues" evidence="2">
    <location>
        <begin position="800"/>
        <end position="821"/>
    </location>
</feature>
<feature type="region of interest" description="Disordered" evidence="2">
    <location>
        <begin position="1"/>
        <end position="101"/>
    </location>
</feature>
<feature type="compositionally biased region" description="Polar residues" evidence="2">
    <location>
        <begin position="45"/>
        <end position="54"/>
    </location>
</feature>
<evidence type="ECO:0000256" key="1">
    <source>
        <dbReference type="PROSITE-ProRule" id="PRU00723"/>
    </source>
</evidence>
<dbReference type="GO" id="GO:0008270">
    <property type="term" value="F:zinc ion binding"/>
    <property type="evidence" value="ECO:0007669"/>
    <property type="project" value="UniProtKB-KW"/>
</dbReference>
<feature type="compositionally biased region" description="Polar residues" evidence="2">
    <location>
        <begin position="517"/>
        <end position="552"/>
    </location>
</feature>
<feature type="compositionally biased region" description="Basic and acidic residues" evidence="2">
    <location>
        <begin position="667"/>
        <end position="685"/>
    </location>
</feature>
<feature type="compositionally biased region" description="Basic and acidic residues" evidence="2">
    <location>
        <begin position="553"/>
        <end position="567"/>
    </location>
</feature>
<organism evidence="4 5">
    <name type="scientific">Metarhizium rileyi (strain RCEF 4871)</name>
    <name type="common">Nomuraea rileyi</name>
    <dbReference type="NCBI Taxonomy" id="1649241"/>
    <lineage>
        <taxon>Eukaryota</taxon>
        <taxon>Fungi</taxon>
        <taxon>Dikarya</taxon>
        <taxon>Ascomycota</taxon>
        <taxon>Pezizomycotina</taxon>
        <taxon>Sordariomycetes</taxon>
        <taxon>Hypocreomycetidae</taxon>
        <taxon>Hypocreales</taxon>
        <taxon>Clavicipitaceae</taxon>
        <taxon>Metarhizium</taxon>
    </lineage>
</organism>
<dbReference type="OrthoDB" id="1922977at2759"/>
<dbReference type="AlphaFoldDB" id="A0A167GSD6"/>
<dbReference type="InterPro" id="IPR000571">
    <property type="entry name" value="Znf_CCCH"/>
</dbReference>
<dbReference type="EMBL" id="AZHC01000006">
    <property type="protein sequence ID" value="OAA47022.1"/>
    <property type="molecule type" value="Genomic_DNA"/>
</dbReference>
<feature type="domain" description="C3H1-type" evidence="3">
    <location>
        <begin position="929"/>
        <end position="957"/>
    </location>
</feature>
<dbReference type="PROSITE" id="PS50103">
    <property type="entry name" value="ZF_C3H1"/>
    <property type="match status" value="1"/>
</dbReference>
<feature type="compositionally biased region" description="Polar residues" evidence="2">
    <location>
        <begin position="62"/>
        <end position="78"/>
    </location>
</feature>
<comment type="caution">
    <text evidence="4">The sequence shown here is derived from an EMBL/GenBank/DDBJ whole genome shotgun (WGS) entry which is preliminary data.</text>
</comment>
<dbReference type="Proteomes" id="UP000243498">
    <property type="component" value="Unassembled WGS sequence"/>
</dbReference>
<feature type="compositionally biased region" description="Polar residues" evidence="2">
    <location>
        <begin position="705"/>
        <end position="721"/>
    </location>
</feature>
<feature type="region of interest" description="Disordered" evidence="2">
    <location>
        <begin position="665"/>
        <end position="833"/>
    </location>
</feature>
<reference evidence="4 5" key="1">
    <citation type="journal article" date="2016" name="Genome Biol. Evol.">
        <title>Divergent and convergent evolution of fungal pathogenicity.</title>
        <authorList>
            <person name="Shang Y."/>
            <person name="Xiao G."/>
            <person name="Zheng P."/>
            <person name="Cen K."/>
            <person name="Zhan S."/>
            <person name="Wang C."/>
        </authorList>
    </citation>
    <scope>NUCLEOTIDE SEQUENCE [LARGE SCALE GENOMIC DNA]</scope>
    <source>
        <strain evidence="4 5">RCEF 4871</strain>
    </source>
</reference>
<proteinExistence type="predicted"/>
<feature type="region of interest" description="Disordered" evidence="2">
    <location>
        <begin position="126"/>
        <end position="193"/>
    </location>
</feature>
<feature type="compositionally biased region" description="Polar residues" evidence="2">
    <location>
        <begin position="173"/>
        <end position="192"/>
    </location>
</feature>
<feature type="compositionally biased region" description="Polar residues" evidence="2">
    <location>
        <begin position="762"/>
        <end position="774"/>
    </location>
</feature>
<feature type="compositionally biased region" description="Low complexity" evidence="2">
    <location>
        <begin position="265"/>
        <end position="282"/>
    </location>
</feature>
<evidence type="ECO:0000256" key="2">
    <source>
        <dbReference type="SAM" id="MobiDB-lite"/>
    </source>
</evidence>
<feature type="compositionally biased region" description="Polar residues" evidence="2">
    <location>
        <begin position="784"/>
        <end position="796"/>
    </location>
</feature>
<accession>A0A167GSD6</accession>
<feature type="region of interest" description="Disordered" evidence="2">
    <location>
        <begin position="376"/>
        <end position="437"/>
    </location>
</feature>
<keyword evidence="5" id="KW-1185">Reference proteome</keyword>
<feature type="compositionally biased region" description="Polar residues" evidence="2">
    <location>
        <begin position="1"/>
        <end position="16"/>
    </location>
</feature>
<dbReference type="OMA" id="PHNIRYS"/>
<feature type="region of interest" description="Disordered" evidence="2">
    <location>
        <begin position="265"/>
        <end position="289"/>
    </location>
</feature>
<feature type="region of interest" description="Disordered" evidence="2">
    <location>
        <begin position="476"/>
        <end position="645"/>
    </location>
</feature>
<keyword evidence="1" id="KW-0479">Metal-binding</keyword>
<sequence length="1031" mass="111242">MNSSTSVSQGQPSGSERASGLGFGRNLIPGLGLGTPTAGSAHHGSWSNKQSASWQVKPPSHQRPQPTMQALPKTNSSAVIPGLNGLSIGPFEDGEVSEDRKMEDMYEPMKAQQDPITIKQIEHQVQLGPQSNDDRDRSRSYSPYLSPREISQPGDAFSDHGTGPCRSHAVPNTLDSALNSTAGTQSKTSLDVSTVPVYSQKPLPTTPDQSKLLNNKDLEAAKKQAQDAILRLWPLNIRFHNYVTEGVDEELLKSLFKDLGLNLTETISSSPKPSTKETTSSEGISSPKTLVVEAKNAPNTTPTTVDPSESRKDRIARLLAAKGARQSSTVAPSPKVSVAPKAIQAVATSIKPTLTQSEKSKLLQQKVEALKRAREALHEGKAPRLDDKKSFSKGDSTLEAPKAASSDGSNTRGNDAPASVIPGLSCSPTKQVTELPGAIQQPMATSKGTGLKHVRLAPVFDQNTQSRPFLIDVSEEEDGADVDEEMEVDSPGQVETSADMRGALHVRDPLLRDTPTLADSATARQVRSPQSITTPLRSTSRSNGSDLESMNKQIHEMKRKIAEAEARKRGKSSGPGSPALYQPNDSSLDDSSDSPNQPVAPSRFYGELGHGNSASVRLRSERRSRSRAASERLPLIEARRREHQTKLRALQSEIDRIQQELEEGMLEEQRLKEEMLDADSEKETGEATPADVPGSDENALGFMQESISSKPAGLNGQSTAGKSEEDQATGPPDDLQNMNSAGCSSRALDAVGESNVAHDGIGNTTTLPGSNNMISEEWPDNHELASSNSHSFSVLSGSLEDIEMEDAGYSADEDVEEDSGEDHEPPGAKLSAVGSDEGLLKQNNATLSQTEGLLEVSPVPSDSAAVLQKSSGEAEAGSANGHDKPSSSKSSFVPYETPLHYFHAYRFHPSFSKDVAGGLRSITYSNKIDVKKELCPDELTGQQCPRGNRCMFQHFETMQAPDDQILLQLGAADHYDEDQQQRYIAGLRRLLTEFRTRKVKDFDTISQGIVEFRARFLGDKTKILPLGSVTV</sequence>
<evidence type="ECO:0000313" key="4">
    <source>
        <dbReference type="EMBL" id="OAA47022.1"/>
    </source>
</evidence>
<protein>
    <submittedName>
        <fullName evidence="4">Zinc finger, CCCH-type</fullName>
    </submittedName>
</protein>
<gene>
    <name evidence="4" type="ORF">NOR_02658</name>
</gene>
<feature type="compositionally biased region" description="Acidic residues" evidence="2">
    <location>
        <begin position="476"/>
        <end position="488"/>
    </location>
</feature>
<feature type="region of interest" description="Disordered" evidence="2">
    <location>
        <begin position="859"/>
        <end position="891"/>
    </location>
</feature>
<feature type="zinc finger region" description="C3H1-type" evidence="1">
    <location>
        <begin position="929"/>
        <end position="957"/>
    </location>
</feature>
<feature type="compositionally biased region" description="Basic and acidic residues" evidence="2">
    <location>
        <begin position="376"/>
        <end position="392"/>
    </location>
</feature>
<name>A0A167GSD6_METRR</name>
<dbReference type="STRING" id="1081105.A0A167GSD6"/>
<evidence type="ECO:0000259" key="3">
    <source>
        <dbReference type="PROSITE" id="PS50103"/>
    </source>
</evidence>